<keyword evidence="5" id="KW-1185">Reference proteome</keyword>
<keyword evidence="2" id="KW-0560">Oxidoreductase</keyword>
<sequence>MRAVRVGRFGGPEVLEPVELPDPVPGPGQVLVEVAHADVLFLDAQLRRGAGAGTFDVRPPYVPGGAVGGRVAEVGEGVGPAWRGRHVIGRTPGDTGGYAERAVLDAATLMAVPPGLAPRDAAALPYDGPTALRLFDLAVSAGSLRPGAWVLVLAAGGGLGTLLVRLAKVAGAHVVAAAGGERKGALLRDGLGADIVVDPGADPDWTDAVRKATGGKGADLVLDGAGGALGRAAFEVVARGGRFSAHGAPSGSFAAVDPLEAAERGVTLVGIEQVQLSPAEAEPLLERALLWAANGTVCPVIGQTFPLERAAEAHAAVEAREVVGKTLLTVE</sequence>
<evidence type="ECO:0000259" key="3">
    <source>
        <dbReference type="SMART" id="SM00829"/>
    </source>
</evidence>
<proteinExistence type="predicted"/>
<comment type="caution">
    <text evidence="4">The sequence shown here is derived from an EMBL/GenBank/DDBJ whole genome shotgun (WGS) entry which is preliminary data.</text>
</comment>
<dbReference type="Gene3D" id="3.40.50.720">
    <property type="entry name" value="NAD(P)-binding Rossmann-like Domain"/>
    <property type="match status" value="1"/>
</dbReference>
<evidence type="ECO:0000313" key="4">
    <source>
        <dbReference type="EMBL" id="GAA2076540.1"/>
    </source>
</evidence>
<reference evidence="4 5" key="1">
    <citation type="journal article" date="2019" name="Int. J. Syst. Evol. Microbiol.">
        <title>The Global Catalogue of Microorganisms (GCM) 10K type strain sequencing project: providing services to taxonomists for standard genome sequencing and annotation.</title>
        <authorList>
            <consortium name="The Broad Institute Genomics Platform"/>
            <consortium name="The Broad Institute Genome Sequencing Center for Infectious Disease"/>
            <person name="Wu L."/>
            <person name="Ma J."/>
        </authorList>
    </citation>
    <scope>NUCLEOTIDE SEQUENCE [LARGE SCALE GENOMIC DNA]</scope>
    <source>
        <strain evidence="4 5">JCM 15478</strain>
    </source>
</reference>
<name>A0ABN2VXH8_9ACTN</name>
<dbReference type="PANTHER" id="PTHR48106">
    <property type="entry name" value="QUINONE OXIDOREDUCTASE PIG3-RELATED"/>
    <property type="match status" value="1"/>
</dbReference>
<evidence type="ECO:0000313" key="5">
    <source>
        <dbReference type="Proteomes" id="UP001500016"/>
    </source>
</evidence>
<dbReference type="InterPro" id="IPR020843">
    <property type="entry name" value="ER"/>
</dbReference>
<feature type="domain" description="Enoyl reductase (ER)" evidence="3">
    <location>
        <begin position="7"/>
        <end position="328"/>
    </location>
</feature>
<protein>
    <submittedName>
        <fullName evidence="4">Zinc-binding dehydrogenase</fullName>
    </submittedName>
</protein>
<dbReference type="InterPro" id="IPR013154">
    <property type="entry name" value="ADH-like_N"/>
</dbReference>
<gene>
    <name evidence="4" type="ORF">GCM10009801_32100</name>
</gene>
<dbReference type="InterPro" id="IPR011032">
    <property type="entry name" value="GroES-like_sf"/>
</dbReference>
<dbReference type="Pfam" id="PF00107">
    <property type="entry name" value="ADH_zinc_N"/>
    <property type="match status" value="1"/>
</dbReference>
<dbReference type="SMART" id="SM00829">
    <property type="entry name" value="PKS_ER"/>
    <property type="match status" value="1"/>
</dbReference>
<dbReference type="RefSeq" id="WP_344528392.1">
    <property type="nucleotide sequence ID" value="NZ_BAAAPE010000007.1"/>
</dbReference>
<dbReference type="Gene3D" id="3.90.180.10">
    <property type="entry name" value="Medium-chain alcohol dehydrogenases, catalytic domain"/>
    <property type="match status" value="1"/>
</dbReference>
<evidence type="ECO:0000256" key="1">
    <source>
        <dbReference type="ARBA" id="ARBA00022857"/>
    </source>
</evidence>
<keyword evidence="1" id="KW-0521">NADP</keyword>
<dbReference type="EMBL" id="BAAAPE010000007">
    <property type="protein sequence ID" value="GAA2076540.1"/>
    <property type="molecule type" value="Genomic_DNA"/>
</dbReference>
<dbReference type="InterPro" id="IPR013149">
    <property type="entry name" value="ADH-like_C"/>
</dbReference>
<accession>A0ABN2VXH8</accession>
<organism evidence="4 5">
    <name type="scientific">Streptomyces albiaxialis</name>
    <dbReference type="NCBI Taxonomy" id="329523"/>
    <lineage>
        <taxon>Bacteria</taxon>
        <taxon>Bacillati</taxon>
        <taxon>Actinomycetota</taxon>
        <taxon>Actinomycetes</taxon>
        <taxon>Kitasatosporales</taxon>
        <taxon>Streptomycetaceae</taxon>
        <taxon>Streptomyces</taxon>
    </lineage>
</organism>
<dbReference type="SUPFAM" id="SSF50129">
    <property type="entry name" value="GroES-like"/>
    <property type="match status" value="1"/>
</dbReference>
<dbReference type="Pfam" id="PF08240">
    <property type="entry name" value="ADH_N"/>
    <property type="match status" value="1"/>
</dbReference>
<dbReference type="SUPFAM" id="SSF51735">
    <property type="entry name" value="NAD(P)-binding Rossmann-fold domains"/>
    <property type="match status" value="1"/>
</dbReference>
<dbReference type="Proteomes" id="UP001500016">
    <property type="component" value="Unassembled WGS sequence"/>
</dbReference>
<dbReference type="InterPro" id="IPR036291">
    <property type="entry name" value="NAD(P)-bd_dom_sf"/>
</dbReference>
<evidence type="ECO:0000256" key="2">
    <source>
        <dbReference type="ARBA" id="ARBA00023002"/>
    </source>
</evidence>